<gene>
    <name evidence="1" type="ORF">KL859_16160</name>
</gene>
<reference evidence="1 2" key="1">
    <citation type="submission" date="2021-05" db="EMBL/GenBank/DDBJ databases">
        <title>Draft Genome Sequences of Clinical Respiratory Isolates of Mycobacterium goodii Recovered in Ireland.</title>
        <authorList>
            <person name="Flanagan P.R."/>
            <person name="Mok S."/>
            <person name="Roycroft E."/>
            <person name="Rogers T.R."/>
            <person name="Fitzgibbon M."/>
        </authorList>
    </citation>
    <scope>NUCLEOTIDE SEQUENCE [LARGE SCALE GENOMIC DNA]</scope>
    <source>
        <strain evidence="1 2">14IE55</strain>
    </source>
</reference>
<dbReference type="RefSeq" id="WP_214395106.1">
    <property type="nucleotide sequence ID" value="NZ_JAHBOL010000016.1"/>
</dbReference>
<evidence type="ECO:0000313" key="2">
    <source>
        <dbReference type="Proteomes" id="UP000696413"/>
    </source>
</evidence>
<name>A0ABS6HNX8_MYCGD</name>
<dbReference type="Proteomes" id="UP000696413">
    <property type="component" value="Unassembled WGS sequence"/>
</dbReference>
<organism evidence="1 2">
    <name type="scientific">Mycolicibacterium goodii</name>
    <name type="common">Mycobacterium goodii</name>
    <dbReference type="NCBI Taxonomy" id="134601"/>
    <lineage>
        <taxon>Bacteria</taxon>
        <taxon>Bacillati</taxon>
        <taxon>Actinomycetota</taxon>
        <taxon>Actinomycetes</taxon>
        <taxon>Mycobacteriales</taxon>
        <taxon>Mycobacteriaceae</taxon>
        <taxon>Mycolicibacterium</taxon>
    </lineage>
</organism>
<protein>
    <submittedName>
        <fullName evidence="1">Uncharacterized protein</fullName>
    </submittedName>
</protein>
<proteinExistence type="predicted"/>
<accession>A0ABS6HNX8</accession>
<keyword evidence="2" id="KW-1185">Reference proteome</keyword>
<comment type="caution">
    <text evidence="1">The sequence shown here is derived from an EMBL/GenBank/DDBJ whole genome shotgun (WGS) entry which is preliminary data.</text>
</comment>
<sequence>MNRSPATAPFIPQEAVNKLVVQILESQDDRKLPEESIVAAVEELTHMYITAAALDMWHRGEITFGWRDGQLTWGLTR</sequence>
<dbReference type="EMBL" id="JAHBOM010000011">
    <property type="protein sequence ID" value="MBU8824398.1"/>
    <property type="molecule type" value="Genomic_DNA"/>
</dbReference>
<evidence type="ECO:0000313" key="1">
    <source>
        <dbReference type="EMBL" id="MBU8824398.1"/>
    </source>
</evidence>